<reference evidence="3 4" key="1">
    <citation type="submission" date="2007-03" db="EMBL/GenBank/DDBJ databases">
        <authorList>
            <person name="Stal L."/>
            <person name="Ferriera S."/>
            <person name="Johnson J."/>
            <person name="Kravitz S."/>
            <person name="Beeson K."/>
            <person name="Sutton G."/>
            <person name="Rogers Y.-H."/>
            <person name="Friedman R."/>
            <person name="Frazier M."/>
            <person name="Venter J.C."/>
        </authorList>
    </citation>
    <scope>NUCLEOTIDE SEQUENCE [LARGE SCALE GENOMIC DNA]</scope>
    <source>
        <strain evidence="3 4">CCY0110</strain>
    </source>
</reference>
<name>A3IZ83_9CHRO</name>
<dbReference type="Gene3D" id="2.60.40.3500">
    <property type="match status" value="1"/>
</dbReference>
<dbReference type="RefSeq" id="WP_008278701.1">
    <property type="nucleotide sequence ID" value="NZ_AAXW01000096.1"/>
</dbReference>
<organism evidence="3 4">
    <name type="scientific">Crocosphaera chwakensis CCY0110</name>
    <dbReference type="NCBI Taxonomy" id="391612"/>
    <lineage>
        <taxon>Bacteria</taxon>
        <taxon>Bacillati</taxon>
        <taxon>Cyanobacteriota</taxon>
        <taxon>Cyanophyceae</taxon>
        <taxon>Oscillatoriophycideae</taxon>
        <taxon>Chroococcales</taxon>
        <taxon>Aphanothecaceae</taxon>
        <taxon>Crocosphaera</taxon>
        <taxon>Crocosphaera chwakensis</taxon>
    </lineage>
</organism>
<dbReference type="InterPro" id="IPR002508">
    <property type="entry name" value="MurNAc-LAA_cat"/>
</dbReference>
<dbReference type="InterPro" id="IPR021731">
    <property type="entry name" value="AMIN_dom"/>
</dbReference>
<keyword evidence="1" id="KW-0378">Hydrolase</keyword>
<dbReference type="Gene3D" id="3.40.630.40">
    <property type="entry name" value="Zn-dependent exopeptidases"/>
    <property type="match status" value="1"/>
</dbReference>
<keyword evidence="4" id="KW-1185">Reference proteome</keyword>
<dbReference type="PANTHER" id="PTHR30404">
    <property type="entry name" value="N-ACETYLMURAMOYL-L-ALANINE AMIDASE"/>
    <property type="match status" value="1"/>
</dbReference>
<feature type="domain" description="MurNAc-LAA" evidence="2">
    <location>
        <begin position="225"/>
        <end position="335"/>
    </location>
</feature>
<dbReference type="SMART" id="SM00646">
    <property type="entry name" value="Ami_3"/>
    <property type="match status" value="1"/>
</dbReference>
<dbReference type="AlphaFoldDB" id="A3IZ83"/>
<comment type="caution">
    <text evidence="3">The sequence shown here is derived from an EMBL/GenBank/DDBJ whole genome shotgun (WGS) entry which is preliminary data.</text>
</comment>
<dbReference type="eggNOG" id="COG0860">
    <property type="taxonomic scope" value="Bacteria"/>
</dbReference>
<evidence type="ECO:0000259" key="2">
    <source>
        <dbReference type="SMART" id="SM00646"/>
    </source>
</evidence>
<protein>
    <submittedName>
        <fullName evidence="3">N-acetylmuramoyl-L-alanine amidase</fullName>
    </submittedName>
</protein>
<dbReference type="OrthoDB" id="9806267at2"/>
<sequence length="339" mass="37403">MKRLKSLLAGLLVSQAVGLAVDANDLEYWDFDVRQNRVEIVTEEGVRPKASMIANPTRLIIDLPGVNLGKPSTSQDKISSYVREVRVGQFNPYTTRIVVELGQQYSMRPWEVKVRSLGPNRWYVQLSDFQPHSVYSLPPEEEPVAIIVPLPNPSSPVYRGGGRYTVVIDPGHGGRDPGAIGLGGLQEKRVVLSISAEVARILKQRGFNVVMTRSSDASVSLRGRVQRAENSDANVFVSIHANAVGGNQSQVNGMETYYFSSGYRLALSIHRNILRGVSVSRNRGVKKARFYVLRKTSMPAALVEVGFVTGSVDNRNLNSASYRKKMAEAIANGITEYLR</sequence>
<dbReference type="GO" id="GO:0030288">
    <property type="term" value="C:outer membrane-bounded periplasmic space"/>
    <property type="evidence" value="ECO:0007669"/>
    <property type="project" value="TreeGrafter"/>
</dbReference>
<dbReference type="PANTHER" id="PTHR30404:SF0">
    <property type="entry name" value="N-ACETYLMURAMOYL-L-ALANINE AMIDASE AMIC"/>
    <property type="match status" value="1"/>
</dbReference>
<dbReference type="GO" id="GO:0008745">
    <property type="term" value="F:N-acetylmuramoyl-L-alanine amidase activity"/>
    <property type="evidence" value="ECO:0007669"/>
    <property type="project" value="InterPro"/>
</dbReference>
<dbReference type="Proteomes" id="UP000003781">
    <property type="component" value="Unassembled WGS sequence"/>
</dbReference>
<dbReference type="SUPFAM" id="SSF53187">
    <property type="entry name" value="Zn-dependent exopeptidases"/>
    <property type="match status" value="1"/>
</dbReference>
<proteinExistence type="predicted"/>
<dbReference type="GO" id="GO:0009253">
    <property type="term" value="P:peptidoglycan catabolic process"/>
    <property type="evidence" value="ECO:0007669"/>
    <property type="project" value="InterPro"/>
</dbReference>
<evidence type="ECO:0000256" key="1">
    <source>
        <dbReference type="ARBA" id="ARBA00022801"/>
    </source>
</evidence>
<evidence type="ECO:0000313" key="3">
    <source>
        <dbReference type="EMBL" id="EAZ88223.1"/>
    </source>
</evidence>
<dbReference type="EMBL" id="AAXW01000096">
    <property type="protein sequence ID" value="EAZ88223.1"/>
    <property type="molecule type" value="Genomic_DNA"/>
</dbReference>
<evidence type="ECO:0000313" key="4">
    <source>
        <dbReference type="Proteomes" id="UP000003781"/>
    </source>
</evidence>
<dbReference type="CDD" id="cd02696">
    <property type="entry name" value="MurNAc-LAA"/>
    <property type="match status" value="1"/>
</dbReference>
<gene>
    <name evidence="3" type="ORF">CY0110_06899</name>
</gene>
<dbReference type="InterPro" id="IPR050695">
    <property type="entry name" value="N-acetylmuramoyl_amidase_3"/>
</dbReference>
<dbReference type="Pfam" id="PF11741">
    <property type="entry name" value="AMIN"/>
    <property type="match status" value="1"/>
</dbReference>
<dbReference type="Pfam" id="PF01520">
    <property type="entry name" value="Amidase_3"/>
    <property type="match status" value="1"/>
</dbReference>
<accession>A3IZ83</accession>